<evidence type="ECO:0000259" key="2">
    <source>
        <dbReference type="Pfam" id="PF08327"/>
    </source>
</evidence>
<dbReference type="Proteomes" id="UP000467240">
    <property type="component" value="Unassembled WGS sequence"/>
</dbReference>
<dbReference type="InterPro" id="IPR023393">
    <property type="entry name" value="START-like_dom_sf"/>
</dbReference>
<proteinExistence type="inferred from homology"/>
<dbReference type="OrthoDB" id="8117292at2"/>
<organism evidence="3 4">
    <name type="scientific">Pseudoclavibacter chungangensis</name>
    <dbReference type="NCBI Taxonomy" id="587635"/>
    <lineage>
        <taxon>Bacteria</taxon>
        <taxon>Bacillati</taxon>
        <taxon>Actinomycetota</taxon>
        <taxon>Actinomycetes</taxon>
        <taxon>Micrococcales</taxon>
        <taxon>Microbacteriaceae</taxon>
        <taxon>Pseudoclavibacter</taxon>
    </lineage>
</organism>
<sequence length="178" mass="19600">MSASRVASRSGMLEVFRFGEAEGGSGMGGEPHDGVRFEFEVDAPIARAWSYLVEPRHVRAWWAFDGAIVDARPGGRIEHRWDEHGRYLSIVDEVDAPRRLTYRTGTLPDAEPVAGAQTRVRFELAEVVPGRTRIRVTEDGVSRLDLDEEGRRIQLDAAAQAWDAAVVLLTGLAASDEG</sequence>
<name>A0A7J5BRS9_9MICO</name>
<evidence type="ECO:0000313" key="3">
    <source>
        <dbReference type="EMBL" id="KAB1655323.1"/>
    </source>
</evidence>
<keyword evidence="4" id="KW-1185">Reference proteome</keyword>
<gene>
    <name evidence="3" type="ORF">F8O01_11890</name>
</gene>
<evidence type="ECO:0000256" key="1">
    <source>
        <dbReference type="ARBA" id="ARBA00006817"/>
    </source>
</evidence>
<dbReference type="AlphaFoldDB" id="A0A7J5BRS9"/>
<feature type="domain" description="Activator of Hsp90 ATPase homologue 1/2-like C-terminal" evidence="2">
    <location>
        <begin position="42"/>
        <end position="163"/>
    </location>
</feature>
<comment type="similarity">
    <text evidence="1">Belongs to the AHA1 family.</text>
</comment>
<dbReference type="Pfam" id="PF08327">
    <property type="entry name" value="AHSA1"/>
    <property type="match status" value="1"/>
</dbReference>
<dbReference type="Gene3D" id="3.30.530.20">
    <property type="match status" value="1"/>
</dbReference>
<dbReference type="InterPro" id="IPR013538">
    <property type="entry name" value="ASHA1/2-like_C"/>
</dbReference>
<comment type="caution">
    <text evidence="3">The sequence shown here is derived from an EMBL/GenBank/DDBJ whole genome shotgun (WGS) entry which is preliminary data.</text>
</comment>
<dbReference type="SUPFAM" id="SSF55961">
    <property type="entry name" value="Bet v1-like"/>
    <property type="match status" value="1"/>
</dbReference>
<dbReference type="RefSeq" id="WP_158041088.1">
    <property type="nucleotide sequence ID" value="NZ_JACCFV010000001.1"/>
</dbReference>
<reference evidence="3 4" key="1">
    <citation type="submission" date="2019-09" db="EMBL/GenBank/DDBJ databases">
        <title>Phylogeny of genus Pseudoclavibacter and closely related genus.</title>
        <authorList>
            <person name="Li Y."/>
        </authorList>
    </citation>
    <scope>NUCLEOTIDE SEQUENCE [LARGE SCALE GENOMIC DNA]</scope>
    <source>
        <strain evidence="3 4">DSM 23821</strain>
    </source>
</reference>
<protein>
    <recommendedName>
        <fullName evidence="2">Activator of Hsp90 ATPase homologue 1/2-like C-terminal domain-containing protein</fullName>
    </recommendedName>
</protein>
<evidence type="ECO:0000313" key="4">
    <source>
        <dbReference type="Proteomes" id="UP000467240"/>
    </source>
</evidence>
<dbReference type="EMBL" id="WBJZ01000015">
    <property type="protein sequence ID" value="KAB1655323.1"/>
    <property type="molecule type" value="Genomic_DNA"/>
</dbReference>
<accession>A0A7J5BRS9</accession>